<dbReference type="Pfam" id="PF00082">
    <property type="entry name" value="Peptidase_S8"/>
    <property type="match status" value="1"/>
</dbReference>
<comment type="caution">
    <text evidence="8">Lacks conserved residue(s) required for the propagation of feature annotation.</text>
</comment>
<dbReference type="GO" id="GO:0016020">
    <property type="term" value="C:membrane"/>
    <property type="evidence" value="ECO:0007669"/>
    <property type="project" value="InterPro"/>
</dbReference>
<evidence type="ECO:0000256" key="2">
    <source>
        <dbReference type="ARBA" id="ARBA00022670"/>
    </source>
</evidence>
<evidence type="ECO:0000256" key="3">
    <source>
        <dbReference type="ARBA" id="ARBA00022729"/>
    </source>
</evidence>
<evidence type="ECO:0000256" key="1">
    <source>
        <dbReference type="ARBA" id="ARBA00011073"/>
    </source>
</evidence>
<evidence type="ECO:0000256" key="6">
    <source>
        <dbReference type="ARBA" id="ARBA00022825"/>
    </source>
</evidence>
<dbReference type="SUPFAM" id="SSF52743">
    <property type="entry name" value="Subtilisin-like"/>
    <property type="match status" value="1"/>
</dbReference>
<dbReference type="Gene3D" id="2.60.40.1710">
    <property type="entry name" value="Subtilisin-like superfamily"/>
    <property type="match status" value="1"/>
</dbReference>
<dbReference type="Pfam" id="PF06280">
    <property type="entry name" value="fn3_5"/>
    <property type="match status" value="1"/>
</dbReference>
<dbReference type="PROSITE" id="PS51170">
    <property type="entry name" value="CW"/>
    <property type="match status" value="1"/>
</dbReference>
<dbReference type="OrthoDB" id="614750at2"/>
<dbReference type="Pfam" id="PF19127">
    <property type="entry name" value="Choline_bind_3"/>
    <property type="match status" value="2"/>
</dbReference>
<feature type="signal peptide" evidence="9">
    <location>
        <begin position="1"/>
        <end position="26"/>
    </location>
</feature>
<evidence type="ECO:0000256" key="8">
    <source>
        <dbReference type="PROSITE-ProRule" id="PRU01240"/>
    </source>
</evidence>
<dbReference type="InterPro" id="IPR015500">
    <property type="entry name" value="Peptidase_S8_subtilisin-rel"/>
</dbReference>
<sequence>MFHYRRAALTLIAAGALALTTIGVPAAFADAADATQASSPQQGANDSPATIIVQLEAGDAGADHAVYYAQMKKRIGEAVAAASPGATISDVRDYHHAFDGFAIQAPASTLGAIKATDGVKGAFLDGSHTFATDEEISGGYRAVAGGDESDAATGAAAQMMRADGLVQKGQGQVIELIDSGIDTSHQAFAGDMDAASLRFTQDSVASLASQLGAGKGGVWVSPKIPFAYDYGDGDTDVLATEEGGDGARSANSQGTHVAALAAANSGQFAGAAPQAQLIVAKVTKDPGNDASDVNLLAALDDAMVLKPDVVSVSFSKTEGFTDDAEALYSHVYEALGAQGTTVYAPAGDVESYGRADDPDNGALGFPAAFSSTLAVASVNEQEIMGALTFGDHLIGYRPLARMSKGDGPGFDTLAEGTYRVVYAGNGSSEDLAKHLGSDYGDLSRTILLEELGGNDSRGNSVEVKHKIKALKSLTSKPAGVLLGHWYDSETPIKWSVDRWFNLPMATITTSDRNRLYDAIKASESGSIEVNVSPSTILTVPEGVHASDFSSTGVTPDLRLKPEVAAPGGAVMSATPGNYYDRLSGTAEASAQAGAVATLVRQRVATDPDFAALSAAEKNAVVTNLLMGTARPIVDAEQNNGTFYSPRRVGAGLVDARGATTSSVYPSVVGAADLSRPKADLGDGTSGWTFQVTLTNVSDTAHTYTLGGQALSEKVESMLFTHHSTNWAGQGIDLTFSSESVTVPAKGTATVAVTVTPREAFASYAAENTPKGTFIDGAVTFTSADGAPNLTVPYVGFYGSWGAPAIFDLVTPDNHISGYGSTFMNGRLPFGQQSPFDVEDERMINGVNPDLLVISRSTHEDARTVVTPGTVLLRSVPSLTYTFRNEAGETIRSFTCGRADRSIYDVHTRSPRTVEDSAPGCDPWFNGYAPDGTELPDGRYTLTIDASTYGPSPATQAISYSVILDTQAPVISNVTVSGEGKDRVLSFDVIDSSAIAGIGFSATDDGKVVERGAEVYPTGRSEDGLVHIHFDVPLKDALTSIGGDPSTIYLHVWDWPVNGATAPVALTAIPMTSLALSRESATLGVGETLALSATHEPADANVTGVVWSSSDEAVATVSATGEVRAVGAGDATITVSDPTQPSVSASATIHVSAPAPAPKAGTWKWDGRGWWYRYEDGTYPADATLAIDGATYRFDARGYMRTGWVKEQGSWYYHNASGAQASGWVLDGISWYYLDPATGVMATGWVKDGDTWYYLNPTTGKMMTGWLKDGGAWYYLKTGSGAMATGRLRIFWTWYTFSETGQLIS</sequence>
<dbReference type="InterPro" id="IPR008964">
    <property type="entry name" value="Invasin/intimin_cell_adhesion"/>
</dbReference>
<feature type="chain" id="PRO_5039169701" evidence="9">
    <location>
        <begin position="27"/>
        <end position="1304"/>
    </location>
</feature>
<evidence type="ECO:0000256" key="4">
    <source>
        <dbReference type="ARBA" id="ARBA00022737"/>
    </source>
</evidence>
<dbReference type="GO" id="GO:0004252">
    <property type="term" value="F:serine-type endopeptidase activity"/>
    <property type="evidence" value="ECO:0007669"/>
    <property type="project" value="InterPro"/>
</dbReference>
<dbReference type="SMART" id="SM00635">
    <property type="entry name" value="BID_2"/>
    <property type="match status" value="1"/>
</dbReference>
<reference evidence="11 12" key="1">
    <citation type="submission" date="2015-10" db="EMBL/GenBank/DDBJ databases">
        <title>Draft Genome of Actinomyces odontolyticus subsp. actinosynbacter strain XH001.</title>
        <authorList>
            <person name="Mclean J.S."/>
            <person name="He X."/>
        </authorList>
    </citation>
    <scope>NUCLEOTIDE SEQUENCE [LARGE SCALE GENOMIC DNA]</scope>
    <source>
        <strain evidence="11 12">XH001</strain>
    </source>
</reference>
<proteinExistence type="inferred from homology"/>
<gene>
    <name evidence="11" type="ORF">APY09_09670</name>
</gene>
<comment type="similarity">
    <text evidence="1 8">Belongs to the peptidase S8 family.</text>
</comment>
<dbReference type="InterPro" id="IPR006311">
    <property type="entry name" value="TAT_signal"/>
</dbReference>
<dbReference type="GO" id="GO:0006508">
    <property type="term" value="P:proteolysis"/>
    <property type="evidence" value="ECO:0007669"/>
    <property type="project" value="UniProtKB-KW"/>
</dbReference>
<name>A0A0V8RQ52_9ACTO</name>
<keyword evidence="3 9" id="KW-0732">Signal</keyword>
<dbReference type="InterPro" id="IPR050131">
    <property type="entry name" value="Peptidase_S8_subtilisin-like"/>
</dbReference>
<evidence type="ECO:0000256" key="5">
    <source>
        <dbReference type="ARBA" id="ARBA00022801"/>
    </source>
</evidence>
<dbReference type="InterPro" id="IPR018337">
    <property type="entry name" value="Cell_wall/Cho-bd_repeat"/>
</dbReference>
<feature type="repeat" description="Cell wall-binding" evidence="7">
    <location>
        <begin position="1200"/>
        <end position="1219"/>
    </location>
</feature>
<keyword evidence="6" id="KW-0720">Serine protease</keyword>
<feature type="domain" description="BIG2" evidence="10">
    <location>
        <begin position="1069"/>
        <end position="1146"/>
    </location>
</feature>
<dbReference type="PROSITE" id="PS51318">
    <property type="entry name" value="TAT"/>
    <property type="match status" value="1"/>
</dbReference>
<evidence type="ECO:0000313" key="11">
    <source>
        <dbReference type="EMBL" id="KSW10262.1"/>
    </source>
</evidence>
<dbReference type="InterPro" id="IPR036852">
    <property type="entry name" value="Peptidase_S8/S53_dom_sf"/>
</dbReference>
<dbReference type="InterPro" id="IPR003343">
    <property type="entry name" value="Big_2"/>
</dbReference>
<evidence type="ECO:0000259" key="10">
    <source>
        <dbReference type="SMART" id="SM00635"/>
    </source>
</evidence>
<evidence type="ECO:0000256" key="9">
    <source>
        <dbReference type="SAM" id="SignalP"/>
    </source>
</evidence>
<comment type="caution">
    <text evidence="11">The sequence shown here is derived from an EMBL/GenBank/DDBJ whole genome shotgun (WGS) entry which is preliminary data.</text>
</comment>
<dbReference type="EMBL" id="LLVT01000004">
    <property type="protein sequence ID" value="KSW10262.1"/>
    <property type="molecule type" value="Genomic_DNA"/>
</dbReference>
<accession>A0A0V8RQ52</accession>
<dbReference type="Proteomes" id="UP000054686">
    <property type="component" value="Unassembled WGS sequence"/>
</dbReference>
<dbReference type="SUPFAM" id="SSF69360">
    <property type="entry name" value="Cell wall binding repeat"/>
    <property type="match status" value="1"/>
</dbReference>
<evidence type="ECO:0000256" key="7">
    <source>
        <dbReference type="PROSITE-ProRule" id="PRU00591"/>
    </source>
</evidence>
<dbReference type="InterPro" id="IPR010435">
    <property type="entry name" value="C5a/SBT2-like_Fn3"/>
</dbReference>
<keyword evidence="4" id="KW-0677">Repeat</keyword>
<keyword evidence="2" id="KW-0645">Protease</keyword>
<dbReference type="PRINTS" id="PR00723">
    <property type="entry name" value="SUBTILISIN"/>
</dbReference>
<dbReference type="Gene3D" id="2.10.270.10">
    <property type="entry name" value="Cholin Binding"/>
    <property type="match status" value="2"/>
</dbReference>
<dbReference type="PANTHER" id="PTHR43806">
    <property type="entry name" value="PEPTIDASE S8"/>
    <property type="match status" value="1"/>
</dbReference>
<organism evidence="11 12">
    <name type="scientific">Schaalia odontolytica</name>
    <dbReference type="NCBI Taxonomy" id="1660"/>
    <lineage>
        <taxon>Bacteria</taxon>
        <taxon>Bacillati</taxon>
        <taxon>Actinomycetota</taxon>
        <taxon>Actinomycetes</taxon>
        <taxon>Actinomycetales</taxon>
        <taxon>Actinomycetaceae</taxon>
        <taxon>Schaalia</taxon>
    </lineage>
</organism>
<dbReference type="PANTHER" id="PTHR43806:SF11">
    <property type="entry name" value="CEREVISIN-RELATED"/>
    <property type="match status" value="1"/>
</dbReference>
<keyword evidence="5" id="KW-0378">Hydrolase</keyword>
<dbReference type="Gene3D" id="3.50.30.30">
    <property type="match status" value="1"/>
</dbReference>
<dbReference type="InterPro" id="IPR000209">
    <property type="entry name" value="Peptidase_S8/S53_dom"/>
</dbReference>
<protein>
    <submittedName>
        <fullName evidence="11">Peptidase S8</fullName>
    </submittedName>
</protein>
<dbReference type="RefSeq" id="WP_060567590.1">
    <property type="nucleotide sequence ID" value="NZ_CP040006.1"/>
</dbReference>
<dbReference type="Pfam" id="PF02368">
    <property type="entry name" value="Big_2"/>
    <property type="match status" value="1"/>
</dbReference>
<dbReference type="SUPFAM" id="SSF49373">
    <property type="entry name" value="Invasin/intimin cell-adhesion fragments"/>
    <property type="match status" value="1"/>
</dbReference>
<dbReference type="Gene3D" id="3.40.50.200">
    <property type="entry name" value="Peptidase S8/S53 domain"/>
    <property type="match status" value="1"/>
</dbReference>
<dbReference type="PROSITE" id="PS51892">
    <property type="entry name" value="SUBTILASE"/>
    <property type="match status" value="1"/>
</dbReference>
<evidence type="ECO:0000313" key="12">
    <source>
        <dbReference type="Proteomes" id="UP000054686"/>
    </source>
</evidence>
<dbReference type="Gene3D" id="2.60.40.1080">
    <property type="match status" value="1"/>
</dbReference>